<feature type="active site" evidence="13">
    <location>
        <position position="256"/>
    </location>
</feature>
<evidence type="ECO:0000313" key="16">
    <source>
        <dbReference type="EMBL" id="SDT66111.1"/>
    </source>
</evidence>
<keyword evidence="6 13" id="KW-0808">Transferase</keyword>
<evidence type="ECO:0000256" key="12">
    <source>
        <dbReference type="ARBA" id="ARBA00051096"/>
    </source>
</evidence>
<organism evidence="16 17">
    <name type="scientific">Mucilaginibacter mallensis</name>
    <dbReference type="NCBI Taxonomy" id="652787"/>
    <lineage>
        <taxon>Bacteria</taxon>
        <taxon>Pseudomonadati</taxon>
        <taxon>Bacteroidota</taxon>
        <taxon>Sphingobacteriia</taxon>
        <taxon>Sphingobacteriales</taxon>
        <taxon>Sphingobacteriaceae</taxon>
        <taxon>Mucilaginibacter</taxon>
    </lineage>
</organism>
<gene>
    <name evidence="13" type="primary">fabH</name>
    <name evidence="16" type="ORF">SAMN05216490_4679</name>
</gene>
<dbReference type="RefSeq" id="WP_091378999.1">
    <property type="nucleotide sequence ID" value="NZ_LT629740.1"/>
</dbReference>
<keyword evidence="10 13" id="KW-0511">Multifunctional enzyme</keyword>
<dbReference type="Pfam" id="PF08545">
    <property type="entry name" value="ACP_syn_III"/>
    <property type="match status" value="1"/>
</dbReference>
<comment type="pathway">
    <text evidence="1 13">Lipid metabolism; fatty acid biosynthesis.</text>
</comment>
<name>A0A1H2C6T8_MUCMA</name>
<dbReference type="GO" id="GO:0006633">
    <property type="term" value="P:fatty acid biosynthetic process"/>
    <property type="evidence" value="ECO:0007669"/>
    <property type="project" value="UniProtKB-UniRule"/>
</dbReference>
<evidence type="ECO:0000256" key="8">
    <source>
        <dbReference type="ARBA" id="ARBA00023098"/>
    </source>
</evidence>
<keyword evidence="9 13" id="KW-0275">Fatty acid biosynthesis</keyword>
<dbReference type="Pfam" id="PF08541">
    <property type="entry name" value="ACP_syn_III_C"/>
    <property type="match status" value="1"/>
</dbReference>
<dbReference type="PANTHER" id="PTHR34069">
    <property type="entry name" value="3-OXOACYL-[ACYL-CARRIER-PROTEIN] SYNTHASE 3"/>
    <property type="match status" value="1"/>
</dbReference>
<reference evidence="16 17" key="1">
    <citation type="submission" date="2016-10" db="EMBL/GenBank/DDBJ databases">
        <authorList>
            <person name="de Groot N.N."/>
        </authorList>
    </citation>
    <scope>NUCLEOTIDE SEQUENCE [LARGE SCALE GENOMIC DNA]</scope>
    <source>
        <strain evidence="16 17">MP1X4</strain>
    </source>
</reference>
<evidence type="ECO:0000256" key="1">
    <source>
        <dbReference type="ARBA" id="ARBA00005194"/>
    </source>
</evidence>
<keyword evidence="4 13" id="KW-0963">Cytoplasm</keyword>
<dbReference type="Gene3D" id="3.40.47.10">
    <property type="match status" value="1"/>
</dbReference>
<evidence type="ECO:0000313" key="17">
    <source>
        <dbReference type="Proteomes" id="UP000199679"/>
    </source>
</evidence>
<dbReference type="FunFam" id="3.40.47.10:FF:000004">
    <property type="entry name" value="3-oxoacyl-[acyl-carrier-protein] synthase 3"/>
    <property type="match status" value="1"/>
</dbReference>
<dbReference type="GO" id="GO:0004315">
    <property type="term" value="F:3-oxoacyl-[acyl-carrier-protein] synthase activity"/>
    <property type="evidence" value="ECO:0007669"/>
    <property type="project" value="InterPro"/>
</dbReference>
<dbReference type="NCBIfam" id="NF006829">
    <property type="entry name" value="PRK09352.1"/>
    <property type="match status" value="1"/>
</dbReference>
<dbReference type="InterPro" id="IPR004655">
    <property type="entry name" value="FabH"/>
</dbReference>
<dbReference type="NCBIfam" id="TIGR00747">
    <property type="entry name" value="fabH"/>
    <property type="match status" value="1"/>
</dbReference>
<evidence type="ECO:0000259" key="15">
    <source>
        <dbReference type="Pfam" id="PF08545"/>
    </source>
</evidence>
<evidence type="ECO:0000256" key="5">
    <source>
        <dbReference type="ARBA" id="ARBA00022516"/>
    </source>
</evidence>
<sequence>MSKIHAAITAVNGYVPEYILTNKELETLVDTNDEWITSRTGIKERRIQKGEGLGTSDMAAPAVEGLLKKRGISAEEIDVIIFCTTTPDMPFPATANILGHKIGAKNAWGFDLQAACSGFLFGLTVGAQFIETGKHKKVLVVGADKMSAMVDYQDRATCIIFGDGAGCALLEPNEDGFGIIDSIMKSDGAGIPYLHQKAGGSVKPASHETVDAREHYAYQEGQAVFKFAVTNMADVAAEVMERNDLKADDIAWLVPHQANKRIIDATANRTGVSADKVIINIERYGNTTNATIPLCLWEWEDKFKKGDNLLFAAFGGGFTWGSIYLKWAYDAK</sequence>
<keyword evidence="7 13" id="KW-0276">Fatty acid metabolism</keyword>
<evidence type="ECO:0000256" key="7">
    <source>
        <dbReference type="ARBA" id="ARBA00022832"/>
    </source>
</evidence>
<dbReference type="OrthoDB" id="9815506at2"/>
<evidence type="ECO:0000256" key="6">
    <source>
        <dbReference type="ARBA" id="ARBA00022679"/>
    </source>
</evidence>
<keyword evidence="17" id="KW-1185">Reference proteome</keyword>
<feature type="active site" evidence="13">
    <location>
        <position position="116"/>
    </location>
</feature>
<comment type="function">
    <text evidence="13">Catalyzes the condensation reaction of fatty acid synthesis by the addition to an acyl acceptor of two carbons from malonyl-ACP. Catalyzes the first condensation reaction which initiates fatty acid synthesis and may therefore play a role in governing the total rate of fatty acid production. Possesses both acetoacetyl-ACP synthase and acetyl transacylase activities. Its substrate specificity determines the biosynthesis of branched-chain and/or straight-chain of fatty acids.</text>
</comment>
<comment type="catalytic activity">
    <reaction evidence="12">
        <text>malonyl-[ACP] + acetyl-CoA + H(+) = 3-oxobutanoyl-[ACP] + CO2 + CoA</text>
        <dbReference type="Rhea" id="RHEA:12080"/>
        <dbReference type="Rhea" id="RHEA-COMP:9623"/>
        <dbReference type="Rhea" id="RHEA-COMP:9625"/>
        <dbReference type="ChEBI" id="CHEBI:15378"/>
        <dbReference type="ChEBI" id="CHEBI:16526"/>
        <dbReference type="ChEBI" id="CHEBI:57287"/>
        <dbReference type="ChEBI" id="CHEBI:57288"/>
        <dbReference type="ChEBI" id="CHEBI:78449"/>
        <dbReference type="ChEBI" id="CHEBI:78450"/>
        <dbReference type="EC" id="2.3.1.180"/>
    </reaction>
    <physiologicalReaction direction="left-to-right" evidence="12">
        <dbReference type="Rhea" id="RHEA:12081"/>
    </physiologicalReaction>
</comment>
<protein>
    <recommendedName>
        <fullName evidence="3 13">Beta-ketoacyl-[acyl-carrier-protein] synthase III</fullName>
        <shortName evidence="13">Beta-ketoacyl-ACP synthase III</shortName>
        <shortName evidence="13">KAS III</shortName>
        <ecNumber evidence="3 13">2.3.1.180</ecNumber>
    </recommendedName>
    <alternativeName>
        <fullName evidence="13">3-oxoacyl-[acyl-carrier-protein] synthase 3</fullName>
    </alternativeName>
    <alternativeName>
        <fullName evidence="13">3-oxoacyl-[acyl-carrier-protein] synthase III</fullName>
    </alternativeName>
</protein>
<evidence type="ECO:0000256" key="10">
    <source>
        <dbReference type="ARBA" id="ARBA00023268"/>
    </source>
</evidence>
<dbReference type="UniPathway" id="UPA00094"/>
<feature type="region of interest" description="ACP-binding" evidence="13">
    <location>
        <begin position="257"/>
        <end position="261"/>
    </location>
</feature>
<comment type="subcellular location">
    <subcellularLocation>
        <location evidence="13">Cytoplasm</location>
    </subcellularLocation>
</comment>
<dbReference type="STRING" id="652787.SAMN05216490_4679"/>
<evidence type="ECO:0000259" key="14">
    <source>
        <dbReference type="Pfam" id="PF08541"/>
    </source>
</evidence>
<evidence type="ECO:0000256" key="2">
    <source>
        <dbReference type="ARBA" id="ARBA00008642"/>
    </source>
</evidence>
<dbReference type="InterPro" id="IPR016039">
    <property type="entry name" value="Thiolase-like"/>
</dbReference>
<dbReference type="HAMAP" id="MF_01815">
    <property type="entry name" value="FabH"/>
    <property type="match status" value="1"/>
</dbReference>
<dbReference type="EMBL" id="LT629740">
    <property type="protein sequence ID" value="SDT66111.1"/>
    <property type="molecule type" value="Genomic_DNA"/>
</dbReference>
<dbReference type="GO" id="GO:0033818">
    <property type="term" value="F:beta-ketoacyl-acyl-carrier-protein synthase III activity"/>
    <property type="evidence" value="ECO:0007669"/>
    <property type="project" value="UniProtKB-UniRule"/>
</dbReference>
<dbReference type="GO" id="GO:0005737">
    <property type="term" value="C:cytoplasm"/>
    <property type="evidence" value="ECO:0007669"/>
    <property type="project" value="UniProtKB-SubCell"/>
</dbReference>
<evidence type="ECO:0000256" key="9">
    <source>
        <dbReference type="ARBA" id="ARBA00023160"/>
    </source>
</evidence>
<proteinExistence type="inferred from homology"/>
<keyword evidence="8 13" id="KW-0443">Lipid metabolism</keyword>
<evidence type="ECO:0000256" key="3">
    <source>
        <dbReference type="ARBA" id="ARBA00012333"/>
    </source>
</evidence>
<dbReference type="Proteomes" id="UP000199679">
    <property type="component" value="Chromosome I"/>
</dbReference>
<feature type="active site" evidence="13">
    <location>
        <position position="286"/>
    </location>
</feature>
<feature type="domain" description="Beta-ketoacyl-[acyl-carrier-protein] synthase III N-terminal" evidence="15">
    <location>
        <begin position="110"/>
        <end position="188"/>
    </location>
</feature>
<dbReference type="EC" id="2.3.1.180" evidence="3 13"/>
<dbReference type="GO" id="GO:0044550">
    <property type="term" value="P:secondary metabolite biosynthetic process"/>
    <property type="evidence" value="ECO:0007669"/>
    <property type="project" value="TreeGrafter"/>
</dbReference>
<evidence type="ECO:0000256" key="4">
    <source>
        <dbReference type="ARBA" id="ARBA00022490"/>
    </source>
</evidence>
<accession>A0A1H2C6T8</accession>
<evidence type="ECO:0000256" key="11">
    <source>
        <dbReference type="ARBA" id="ARBA00023315"/>
    </source>
</evidence>
<dbReference type="CDD" id="cd00830">
    <property type="entry name" value="KAS_III"/>
    <property type="match status" value="1"/>
</dbReference>
<comment type="similarity">
    <text evidence="2 13">Belongs to the thiolase-like superfamily. FabH family.</text>
</comment>
<comment type="domain">
    <text evidence="13">The last Arg residue of the ACP-binding site is essential for the weak association between ACP/AcpP and FabH.</text>
</comment>
<feature type="domain" description="Beta-ketoacyl-[acyl-carrier-protein] synthase III C-terminal" evidence="14">
    <location>
        <begin position="240"/>
        <end position="327"/>
    </location>
</feature>
<evidence type="ECO:0000256" key="13">
    <source>
        <dbReference type="HAMAP-Rule" id="MF_01815"/>
    </source>
</evidence>
<dbReference type="PANTHER" id="PTHR34069:SF2">
    <property type="entry name" value="BETA-KETOACYL-[ACYL-CARRIER-PROTEIN] SYNTHASE III"/>
    <property type="match status" value="1"/>
</dbReference>
<dbReference type="InterPro" id="IPR013747">
    <property type="entry name" value="ACP_syn_III_C"/>
</dbReference>
<keyword evidence="5 13" id="KW-0444">Lipid biosynthesis</keyword>
<dbReference type="InterPro" id="IPR013751">
    <property type="entry name" value="ACP_syn_III_N"/>
</dbReference>
<comment type="subunit">
    <text evidence="13">Homodimer.</text>
</comment>
<dbReference type="AlphaFoldDB" id="A0A1H2C6T8"/>
<dbReference type="SUPFAM" id="SSF53901">
    <property type="entry name" value="Thiolase-like"/>
    <property type="match status" value="1"/>
</dbReference>
<keyword evidence="11 13" id="KW-0012">Acyltransferase</keyword>